<dbReference type="InterPro" id="IPR013217">
    <property type="entry name" value="Methyltransf_12"/>
</dbReference>
<comment type="similarity">
    <text evidence="2">Belongs to the class I-like SAM-binding methyltransferase superfamily. CmoM family.</text>
</comment>
<evidence type="ECO:0000256" key="2">
    <source>
        <dbReference type="HAMAP-Rule" id="MF_02057"/>
    </source>
</evidence>
<protein>
    <recommendedName>
        <fullName evidence="2">tRNA 5-carboxymethoxyuridine methyltransferase</fullName>
        <ecNumber evidence="2">2.1.1.-</ecNumber>
    </recommendedName>
    <alternativeName>
        <fullName evidence="2">cmo5U methyltransferase</fullName>
    </alternativeName>
</protein>
<dbReference type="SUPFAM" id="SSF53335">
    <property type="entry name" value="S-adenosyl-L-methionine-dependent methyltransferases"/>
    <property type="match status" value="1"/>
</dbReference>
<dbReference type="OrthoDB" id="4697647at2"/>
<keyword evidence="2" id="KW-0949">S-adenosyl-L-methionine</keyword>
<evidence type="ECO:0000256" key="1">
    <source>
        <dbReference type="ARBA" id="ARBA00022679"/>
    </source>
</evidence>
<feature type="binding site" evidence="2">
    <location>
        <position position="111"/>
    </location>
    <ligand>
        <name>S-adenosyl-L-methionine</name>
        <dbReference type="ChEBI" id="CHEBI:59789"/>
    </ligand>
</feature>
<dbReference type="RefSeq" id="WP_044057074.1">
    <property type="nucleotide sequence ID" value="NZ_CAJXAX010000009.1"/>
</dbReference>
<keyword evidence="5" id="KW-1185">Reference proteome</keyword>
<dbReference type="KEGG" id="aal:EP13_09680"/>
<evidence type="ECO:0000259" key="3">
    <source>
        <dbReference type="Pfam" id="PF08242"/>
    </source>
</evidence>
<dbReference type="CDD" id="cd02440">
    <property type="entry name" value="AdoMet_MTases"/>
    <property type="match status" value="1"/>
</dbReference>
<feature type="binding site" evidence="2">
    <location>
        <position position="27"/>
    </location>
    <ligand>
        <name>S-adenosyl-L-methionine</name>
        <dbReference type="ChEBI" id="CHEBI:59789"/>
    </ligand>
</feature>
<dbReference type="Gene3D" id="3.40.50.150">
    <property type="entry name" value="Vaccinia Virus protein VP39"/>
    <property type="match status" value="1"/>
</dbReference>
<comment type="function">
    <text evidence="2">Catalyzes the methylation of 5-carboxymethoxyuridine (cmo5U) to form 5-methoxycarbonylmethoxyuridine (mcmo5U) at position 34 in tRNAs.</text>
</comment>
<dbReference type="PANTHER" id="PTHR43861:SF3">
    <property type="entry name" value="PUTATIVE (AFU_ORTHOLOGUE AFUA_2G14390)-RELATED"/>
    <property type="match status" value="1"/>
</dbReference>
<comment type="caution">
    <text evidence="2">Lacks conserved residue(s) required for the propagation of feature annotation.</text>
</comment>
<sequence>MENDRLFNGIATKFADNIYGTTKGQLRHLILCDALQPFTQVPLSILEVGGGTGVMAAHLAEQGHRITLTDGSKDVLELASANLAAFSNVDIKQQYLQDITDIDAYDLVVCHAVLEWLDKPFDAIRFLYSNLKPGGLLSLSFFNRDAALMANAIYGNFEYIERGLKVKNQVKLNPQNALPAKQVVEFCENSGFHILSKTGVRCFHDYMKDNSHQTSKFDQLVSVERQYNQTEPFLWLGKYFHLMLQKPAANEHKE</sequence>
<dbReference type="Pfam" id="PF08242">
    <property type="entry name" value="Methyltransf_12"/>
    <property type="match status" value="1"/>
</dbReference>
<dbReference type="Proteomes" id="UP000056090">
    <property type="component" value="Chromosome"/>
</dbReference>
<reference evidence="4 5" key="1">
    <citation type="submission" date="2014-06" db="EMBL/GenBank/DDBJ databases">
        <title>Genomes of Alteromonas australica, a world apart.</title>
        <authorList>
            <person name="Gonzaga A."/>
            <person name="Lopez-Perez M."/>
            <person name="Rodriguez-Valera F."/>
        </authorList>
    </citation>
    <scope>NUCLEOTIDE SEQUENCE [LARGE SCALE GENOMIC DNA]</scope>
    <source>
        <strain evidence="4 5">H 17</strain>
    </source>
</reference>
<accession>A0A075NZE7</accession>
<gene>
    <name evidence="2" type="primary">cmoM</name>
    <name evidence="4" type="ORF">EP13_09680</name>
</gene>
<keyword evidence="2 4" id="KW-0489">Methyltransferase</keyword>
<feature type="domain" description="Methyltransferase type 12" evidence="3">
    <location>
        <begin position="46"/>
        <end position="137"/>
    </location>
</feature>
<dbReference type="InterPro" id="IPR033664">
    <property type="entry name" value="Cmo5U_methylTrfase"/>
</dbReference>
<dbReference type="GO" id="GO:0032259">
    <property type="term" value="P:methylation"/>
    <property type="evidence" value="ECO:0007669"/>
    <property type="project" value="UniProtKB-KW"/>
</dbReference>
<dbReference type="eggNOG" id="COG2227">
    <property type="taxonomic scope" value="Bacteria"/>
</dbReference>
<dbReference type="EMBL" id="CP008849">
    <property type="protein sequence ID" value="AIF98926.1"/>
    <property type="molecule type" value="Genomic_DNA"/>
</dbReference>
<keyword evidence="2" id="KW-0819">tRNA processing</keyword>
<proteinExistence type="inferred from homology"/>
<feature type="binding site" evidence="2">
    <location>
        <position position="70"/>
    </location>
    <ligand>
        <name>S-adenosyl-L-methionine</name>
        <dbReference type="ChEBI" id="CHEBI:59789"/>
    </ligand>
</feature>
<feature type="binding site" evidence="2">
    <location>
        <begin position="49"/>
        <end position="50"/>
    </location>
    <ligand>
        <name>S-adenosyl-L-methionine</name>
        <dbReference type="ChEBI" id="CHEBI:59789"/>
    </ligand>
</feature>
<dbReference type="HAMAP" id="MF_02057">
    <property type="entry name" value="tRNA_methyltr_CmoM"/>
    <property type="match status" value="1"/>
</dbReference>
<organism evidence="4 5">
    <name type="scientific">Alteromonas australica</name>
    <dbReference type="NCBI Taxonomy" id="589873"/>
    <lineage>
        <taxon>Bacteria</taxon>
        <taxon>Pseudomonadati</taxon>
        <taxon>Pseudomonadota</taxon>
        <taxon>Gammaproteobacteria</taxon>
        <taxon>Alteromonadales</taxon>
        <taxon>Alteromonadaceae</taxon>
        <taxon>Alteromonas/Salinimonas group</taxon>
        <taxon>Alteromonas</taxon>
    </lineage>
</organism>
<comment type="catalytic activity">
    <reaction evidence="2">
        <text>5-carboxymethoxyuridine(34) in tRNA + S-adenosyl-L-methionine = 5-methoxycarbonylmethoxyuridine(34) in tRNA + S-adenosyl-L-homocysteine</text>
        <dbReference type="Rhea" id="RHEA:54080"/>
        <dbReference type="Rhea" id="RHEA-COMP:13383"/>
        <dbReference type="Rhea" id="RHEA-COMP:13781"/>
        <dbReference type="ChEBI" id="CHEBI:57856"/>
        <dbReference type="ChEBI" id="CHEBI:59789"/>
        <dbReference type="ChEBI" id="CHEBI:136879"/>
        <dbReference type="ChEBI" id="CHEBI:138053"/>
    </reaction>
</comment>
<dbReference type="PANTHER" id="PTHR43861">
    <property type="entry name" value="TRANS-ACONITATE 2-METHYLTRANSFERASE-RELATED"/>
    <property type="match status" value="1"/>
</dbReference>
<dbReference type="InterPro" id="IPR029063">
    <property type="entry name" value="SAM-dependent_MTases_sf"/>
</dbReference>
<keyword evidence="1 2" id="KW-0808">Transferase</keyword>
<evidence type="ECO:0000313" key="4">
    <source>
        <dbReference type="EMBL" id="AIF98926.1"/>
    </source>
</evidence>
<dbReference type="GO" id="GO:0097697">
    <property type="term" value="F:tRNA (5-carboxymethoxyuridine(34)-5-O)-methyltransferase activity"/>
    <property type="evidence" value="ECO:0007669"/>
    <property type="project" value="UniProtKB-UniRule"/>
</dbReference>
<dbReference type="AlphaFoldDB" id="A0A075NZE7"/>
<dbReference type="GeneID" id="78255175"/>
<name>A0A075NZE7_9ALTE</name>
<dbReference type="PATRIC" id="fig|589873.4.peg.2129"/>
<dbReference type="EC" id="2.1.1.-" evidence="2"/>
<dbReference type="GO" id="GO:0006400">
    <property type="term" value="P:tRNA modification"/>
    <property type="evidence" value="ECO:0007669"/>
    <property type="project" value="UniProtKB-UniRule"/>
</dbReference>
<dbReference type="KEGG" id="aaus:EP12_09845"/>
<evidence type="ECO:0000313" key="5">
    <source>
        <dbReference type="Proteomes" id="UP000056090"/>
    </source>
</evidence>